<proteinExistence type="predicted"/>
<comment type="caution">
    <text evidence="2">The sequence shown here is derived from an EMBL/GenBank/DDBJ whole genome shotgun (WGS) entry which is preliminary data.</text>
</comment>
<reference evidence="2 3" key="1">
    <citation type="submission" date="2024-01" db="EMBL/GenBank/DDBJ databases">
        <title>Genome assemblies of Stephania.</title>
        <authorList>
            <person name="Yang L."/>
        </authorList>
    </citation>
    <scope>NUCLEOTIDE SEQUENCE [LARGE SCALE GENOMIC DNA]</scope>
    <source>
        <strain evidence="2">JXDWG</strain>
        <tissue evidence="2">Leaf</tissue>
    </source>
</reference>
<evidence type="ECO:0000256" key="1">
    <source>
        <dbReference type="SAM" id="MobiDB-lite"/>
    </source>
</evidence>
<feature type="compositionally biased region" description="Basic and acidic residues" evidence="1">
    <location>
        <begin position="96"/>
        <end position="107"/>
    </location>
</feature>
<dbReference type="AlphaFoldDB" id="A0AAP0INY2"/>
<evidence type="ECO:0000313" key="3">
    <source>
        <dbReference type="Proteomes" id="UP001419268"/>
    </source>
</evidence>
<organism evidence="2 3">
    <name type="scientific">Stephania cephalantha</name>
    <dbReference type="NCBI Taxonomy" id="152367"/>
    <lineage>
        <taxon>Eukaryota</taxon>
        <taxon>Viridiplantae</taxon>
        <taxon>Streptophyta</taxon>
        <taxon>Embryophyta</taxon>
        <taxon>Tracheophyta</taxon>
        <taxon>Spermatophyta</taxon>
        <taxon>Magnoliopsida</taxon>
        <taxon>Ranunculales</taxon>
        <taxon>Menispermaceae</taxon>
        <taxon>Menispermoideae</taxon>
        <taxon>Cissampelideae</taxon>
        <taxon>Stephania</taxon>
    </lineage>
</organism>
<sequence length="214" mass="23275">MKTKFNQNFKIEFQENANQDCDSKVLTPSREAIHESQVIPETRSRRSRGRPAAAEEPGPSSSGGGAGPKQRRRRIAEATRRRGGGGRSGSDSMAAADDRGGDQDGGTRGRGVGSRGREPVDGRRRIRGAKEWRRREDARSGSGAPRENTSRAARAPPTLSIGQGESRSTGLPMNDRDGESRSTSTMTMARRRRRRWCGGSSGDGGGGDLWRRRL</sequence>
<feature type="compositionally biased region" description="Low complexity" evidence="1">
    <location>
        <begin position="50"/>
        <end position="60"/>
    </location>
</feature>
<protein>
    <submittedName>
        <fullName evidence="2">Uncharacterized protein</fullName>
    </submittedName>
</protein>
<evidence type="ECO:0000313" key="2">
    <source>
        <dbReference type="EMBL" id="KAK9118383.1"/>
    </source>
</evidence>
<keyword evidence="3" id="KW-1185">Reference proteome</keyword>
<gene>
    <name evidence="2" type="ORF">Scep_016476</name>
</gene>
<feature type="compositionally biased region" description="Polar residues" evidence="1">
    <location>
        <begin position="1"/>
        <end position="20"/>
    </location>
</feature>
<dbReference type="Proteomes" id="UP001419268">
    <property type="component" value="Unassembled WGS sequence"/>
</dbReference>
<feature type="region of interest" description="Disordered" evidence="1">
    <location>
        <begin position="1"/>
        <end position="214"/>
    </location>
</feature>
<accession>A0AAP0INY2</accession>
<feature type="compositionally biased region" description="Polar residues" evidence="1">
    <location>
        <begin position="160"/>
        <end position="171"/>
    </location>
</feature>
<dbReference type="EMBL" id="JBBNAG010000007">
    <property type="protein sequence ID" value="KAK9118383.1"/>
    <property type="molecule type" value="Genomic_DNA"/>
</dbReference>
<name>A0AAP0INY2_9MAGN</name>
<feature type="compositionally biased region" description="Gly residues" evidence="1">
    <location>
        <begin position="199"/>
        <end position="208"/>
    </location>
</feature>
<feature type="compositionally biased region" description="Basic and acidic residues" evidence="1">
    <location>
        <begin position="115"/>
        <end position="139"/>
    </location>
</feature>